<gene>
    <name evidence="2" type="ORF">OSB52_19240</name>
</gene>
<dbReference type="EMBL" id="JAPKFM010000024">
    <property type="protein sequence ID" value="MCX2966222.1"/>
    <property type="molecule type" value="Genomic_DNA"/>
</dbReference>
<keyword evidence="1" id="KW-1133">Transmembrane helix</keyword>
<accession>A0A9X3I5X5</accession>
<dbReference type="Proteomes" id="UP001143347">
    <property type="component" value="Unassembled WGS sequence"/>
</dbReference>
<feature type="transmembrane region" description="Helical" evidence="1">
    <location>
        <begin position="6"/>
        <end position="25"/>
    </location>
</feature>
<dbReference type="RefSeq" id="WP_266063131.1">
    <property type="nucleotide sequence ID" value="NZ_JAPKFM010000024.1"/>
</dbReference>
<protein>
    <submittedName>
        <fullName evidence="2">Uncharacterized protein</fullName>
    </submittedName>
</protein>
<comment type="caution">
    <text evidence="2">The sequence shown here is derived from an EMBL/GenBank/DDBJ whole genome shotgun (WGS) entry which is preliminary data.</text>
</comment>
<dbReference type="AlphaFoldDB" id="A0A9X3I5X5"/>
<keyword evidence="1" id="KW-0472">Membrane</keyword>
<evidence type="ECO:0000256" key="1">
    <source>
        <dbReference type="SAM" id="Phobius"/>
    </source>
</evidence>
<feature type="transmembrane region" description="Helical" evidence="1">
    <location>
        <begin position="37"/>
        <end position="56"/>
    </location>
</feature>
<proteinExistence type="predicted"/>
<evidence type="ECO:0000313" key="3">
    <source>
        <dbReference type="Proteomes" id="UP001143347"/>
    </source>
</evidence>
<sequence length="167" mass="17764">MWAYQFIAIGMLLAAVLLLVSASLLPYHRHLLRPLAGLLGILAVAVSVNGAAATFVSEKYGVAAAVLVAVAATLFSVAAVSVLGLFGVWSELEDLFGGRSFTLFTIVGVLVAGIVATFADSLIDGQRLRTVAYAVIYFSVIAGMLSAALWRRRRPGRRGPRHRPHTT</sequence>
<organism evidence="2 3">
    <name type="scientific">Gordonia aquimaris</name>
    <dbReference type="NCBI Taxonomy" id="2984863"/>
    <lineage>
        <taxon>Bacteria</taxon>
        <taxon>Bacillati</taxon>
        <taxon>Actinomycetota</taxon>
        <taxon>Actinomycetes</taxon>
        <taxon>Mycobacteriales</taxon>
        <taxon>Gordoniaceae</taxon>
        <taxon>Gordonia</taxon>
    </lineage>
</organism>
<reference evidence="2" key="1">
    <citation type="submission" date="2022-10" db="EMBL/GenBank/DDBJ databases">
        <title>WGS of marine actinomycetes from Thailand.</title>
        <authorList>
            <person name="Thawai C."/>
        </authorList>
    </citation>
    <scope>NUCLEOTIDE SEQUENCE</scope>
    <source>
        <strain evidence="2">SW21</strain>
    </source>
</reference>
<keyword evidence="3" id="KW-1185">Reference proteome</keyword>
<keyword evidence="1" id="KW-0812">Transmembrane</keyword>
<name>A0A9X3I5X5_9ACTN</name>
<feature type="transmembrane region" description="Helical" evidence="1">
    <location>
        <begin position="101"/>
        <end position="119"/>
    </location>
</feature>
<feature type="transmembrane region" description="Helical" evidence="1">
    <location>
        <begin position="131"/>
        <end position="150"/>
    </location>
</feature>
<feature type="transmembrane region" description="Helical" evidence="1">
    <location>
        <begin position="62"/>
        <end position="89"/>
    </location>
</feature>
<evidence type="ECO:0000313" key="2">
    <source>
        <dbReference type="EMBL" id="MCX2966222.1"/>
    </source>
</evidence>